<evidence type="ECO:0000256" key="1">
    <source>
        <dbReference type="ARBA" id="ARBA00022428"/>
    </source>
</evidence>
<dbReference type="GO" id="GO:0031956">
    <property type="term" value="F:medium-chain fatty acid-CoA ligase activity"/>
    <property type="evidence" value="ECO:0007669"/>
    <property type="project" value="TreeGrafter"/>
</dbReference>
<dbReference type="UniPathway" id="UPA00079"/>
<dbReference type="SUPFAM" id="SSF56801">
    <property type="entry name" value="Acetyl-CoA synthetase-like"/>
    <property type="match status" value="1"/>
</dbReference>
<reference evidence="8 9" key="1">
    <citation type="submission" date="2018-12" db="EMBL/GenBank/DDBJ databases">
        <authorList>
            <person name="Sun L."/>
            <person name="Chen Z."/>
        </authorList>
    </citation>
    <scope>NUCLEOTIDE SEQUENCE [LARGE SCALE GENOMIC DNA]</scope>
    <source>
        <strain evidence="8 9">LMG 29736</strain>
    </source>
</reference>
<comment type="function">
    <text evidence="5">Converts 2-succinylbenzoate (OSB) to 2-succinylbenzoyl-CoA (OSB-CoA).</text>
</comment>
<dbReference type="PANTHER" id="PTHR43201">
    <property type="entry name" value="ACYL-COA SYNTHETASE"/>
    <property type="match status" value="1"/>
</dbReference>
<sequence length="492" mass="54933">METITPNWLQKRADLSPERTALIFNDQSWTFEEIFKIAKKTAGKIVGLLPRNSSRVAILMNNTPEAVWVIYGLQQLGIETVFLNSKLTASELAFQLIDSETELIIYDRLLKNRANELSEALTDIPIISVTDLAERPTFEIAIREEYRIDDVCSIMYTSGTTGKPKGVLQTFGNHWWSATGSVLNIGLQENDSWLCAVPIFHISGLSILIRSIIYGIPVILVEKFDGKLVNSLLSSGEVTIMSAVTAMINRMLSEQENPSYHPAFRCLLAGGGPVPKPLLEVCKERNIPVFQTYGMTETSSQIATLSPEDSLRKLGSAGKPLFPSQLKIMVEQEEAKPMQEGEIFVKGPNITKGYLNRDEVNAASFKDGWFSTGDLGFKDEEGFVYILDRRSDLIISGGENIYPAEIEEILLSHDEVTDAGVTGIPDKKWGHVPYGFVVAGKPINEEEIFAFCRERLASYKVPKRIIQVDQLPRNGANKLMRRLLSQLIENEK</sequence>
<dbReference type="HAMAP" id="MF_00731">
    <property type="entry name" value="MenE"/>
    <property type="match status" value="1"/>
</dbReference>
<dbReference type="AlphaFoldDB" id="A0A429X106"/>
<dbReference type="Proteomes" id="UP000287296">
    <property type="component" value="Unassembled WGS sequence"/>
</dbReference>
<organism evidence="8 9">
    <name type="scientific">Siminovitchia terrae</name>
    <name type="common">Bacillus terrae</name>
    <dbReference type="NCBI Taxonomy" id="1914933"/>
    <lineage>
        <taxon>Bacteria</taxon>
        <taxon>Bacillati</taxon>
        <taxon>Bacillota</taxon>
        <taxon>Bacilli</taxon>
        <taxon>Bacillales</taxon>
        <taxon>Bacillaceae</taxon>
        <taxon>Siminovitchia</taxon>
    </lineage>
</organism>
<accession>A0A429X106</accession>
<feature type="domain" description="AMP-dependent synthetase/ligase" evidence="6">
    <location>
        <begin position="10"/>
        <end position="355"/>
    </location>
</feature>
<dbReference type="InterPro" id="IPR045851">
    <property type="entry name" value="AMP-bd_C_sf"/>
</dbReference>
<gene>
    <name evidence="5 8" type="primary">menE</name>
    <name evidence="8" type="ORF">D5F11_024255</name>
</gene>
<dbReference type="GO" id="GO:0009234">
    <property type="term" value="P:menaquinone biosynthetic process"/>
    <property type="evidence" value="ECO:0007669"/>
    <property type="project" value="UniProtKB-UniRule"/>
</dbReference>
<comment type="catalytic activity">
    <reaction evidence="5">
        <text>2-succinylbenzoate + ATP + CoA = 2-succinylbenzoyl-CoA + AMP + diphosphate</text>
        <dbReference type="Rhea" id="RHEA:17009"/>
        <dbReference type="ChEBI" id="CHEBI:18325"/>
        <dbReference type="ChEBI" id="CHEBI:30616"/>
        <dbReference type="ChEBI" id="CHEBI:33019"/>
        <dbReference type="ChEBI" id="CHEBI:57287"/>
        <dbReference type="ChEBI" id="CHEBI:57364"/>
        <dbReference type="ChEBI" id="CHEBI:456215"/>
        <dbReference type="EC" id="6.2.1.26"/>
    </reaction>
</comment>
<dbReference type="RefSeq" id="WP_120118731.1">
    <property type="nucleotide sequence ID" value="NZ_QYTW02000041.1"/>
</dbReference>
<dbReference type="EC" id="6.2.1.26" evidence="5"/>
<evidence type="ECO:0000259" key="7">
    <source>
        <dbReference type="Pfam" id="PF13193"/>
    </source>
</evidence>
<evidence type="ECO:0000313" key="9">
    <source>
        <dbReference type="Proteomes" id="UP000287296"/>
    </source>
</evidence>
<evidence type="ECO:0000256" key="5">
    <source>
        <dbReference type="HAMAP-Rule" id="MF_00731"/>
    </source>
</evidence>
<dbReference type="InterPro" id="IPR025110">
    <property type="entry name" value="AMP-bd_C"/>
</dbReference>
<comment type="pathway">
    <text evidence="5">Quinol/quinone metabolism; 1,4-dihydroxy-2-naphthoate biosynthesis; 1,4-dihydroxy-2-naphthoate from chorismate: step 5/7.</text>
</comment>
<keyword evidence="3 5" id="KW-0547">Nucleotide-binding</keyword>
<feature type="domain" description="AMP-binding enzyme C-terminal" evidence="7">
    <location>
        <begin position="405"/>
        <end position="478"/>
    </location>
</feature>
<dbReference type="PANTHER" id="PTHR43201:SF5">
    <property type="entry name" value="MEDIUM-CHAIN ACYL-COA LIGASE ACSF2, MITOCHONDRIAL"/>
    <property type="match status" value="1"/>
</dbReference>
<dbReference type="Pfam" id="PF13193">
    <property type="entry name" value="AMP-binding_C"/>
    <property type="match status" value="1"/>
</dbReference>
<dbReference type="GO" id="GO:0005524">
    <property type="term" value="F:ATP binding"/>
    <property type="evidence" value="ECO:0007669"/>
    <property type="project" value="UniProtKB-KW"/>
</dbReference>
<evidence type="ECO:0000256" key="4">
    <source>
        <dbReference type="ARBA" id="ARBA00022840"/>
    </source>
</evidence>
<dbReference type="UniPathway" id="UPA01057">
    <property type="reaction ID" value="UER00166"/>
</dbReference>
<comment type="pathway">
    <text evidence="5">Quinol/quinone metabolism; menaquinone biosynthesis.</text>
</comment>
<dbReference type="CDD" id="cd05912">
    <property type="entry name" value="OSB_CoA_lg"/>
    <property type="match status" value="1"/>
</dbReference>
<dbReference type="Pfam" id="PF00501">
    <property type="entry name" value="AMP-binding"/>
    <property type="match status" value="1"/>
</dbReference>
<evidence type="ECO:0000256" key="3">
    <source>
        <dbReference type="ARBA" id="ARBA00022741"/>
    </source>
</evidence>
<dbReference type="EMBL" id="QYTW02000041">
    <property type="protein sequence ID" value="RST57151.1"/>
    <property type="molecule type" value="Genomic_DNA"/>
</dbReference>
<comment type="similarity">
    <text evidence="5">Belongs to the ATP-dependent AMP-binding enzyme family. MenE subfamily.</text>
</comment>
<dbReference type="InterPro" id="IPR042099">
    <property type="entry name" value="ANL_N_sf"/>
</dbReference>
<protein>
    <recommendedName>
        <fullName evidence="5">2-succinylbenzoate--CoA ligase</fullName>
        <ecNumber evidence="5">6.2.1.26</ecNumber>
    </recommendedName>
    <alternativeName>
        <fullName evidence="5">o-succinylbenzoyl-CoA synthetase</fullName>
        <shortName evidence="5">OSB-CoA synthetase</shortName>
    </alternativeName>
</protein>
<dbReference type="InterPro" id="IPR020845">
    <property type="entry name" value="AMP-binding_CS"/>
</dbReference>
<dbReference type="NCBIfam" id="NF002966">
    <property type="entry name" value="PRK03640.1"/>
    <property type="match status" value="1"/>
</dbReference>
<dbReference type="InterPro" id="IPR010192">
    <property type="entry name" value="MenE"/>
</dbReference>
<keyword evidence="4 5" id="KW-0067">ATP-binding</keyword>
<comment type="caution">
    <text evidence="8">The sequence shown here is derived from an EMBL/GenBank/DDBJ whole genome shotgun (WGS) entry which is preliminary data.</text>
</comment>
<evidence type="ECO:0000259" key="6">
    <source>
        <dbReference type="Pfam" id="PF00501"/>
    </source>
</evidence>
<evidence type="ECO:0000313" key="8">
    <source>
        <dbReference type="EMBL" id="RST57151.1"/>
    </source>
</evidence>
<dbReference type="PROSITE" id="PS00455">
    <property type="entry name" value="AMP_BINDING"/>
    <property type="match status" value="1"/>
</dbReference>
<evidence type="ECO:0000256" key="2">
    <source>
        <dbReference type="ARBA" id="ARBA00022598"/>
    </source>
</evidence>
<dbReference type="GO" id="GO:0008756">
    <property type="term" value="F:o-succinylbenzoate-CoA ligase activity"/>
    <property type="evidence" value="ECO:0007669"/>
    <property type="project" value="UniProtKB-UniRule"/>
</dbReference>
<dbReference type="OrthoDB" id="9762242at2"/>
<keyword evidence="1 5" id="KW-0474">Menaquinone biosynthesis</keyword>
<dbReference type="GO" id="GO:0006631">
    <property type="term" value="P:fatty acid metabolic process"/>
    <property type="evidence" value="ECO:0007669"/>
    <property type="project" value="TreeGrafter"/>
</dbReference>
<dbReference type="NCBIfam" id="TIGR01923">
    <property type="entry name" value="menE"/>
    <property type="match status" value="1"/>
</dbReference>
<dbReference type="Gene3D" id="3.30.300.30">
    <property type="match status" value="1"/>
</dbReference>
<name>A0A429X106_SIMTE</name>
<proteinExistence type="inferred from homology"/>
<keyword evidence="2 5" id="KW-0436">Ligase</keyword>
<dbReference type="Gene3D" id="3.40.50.12780">
    <property type="entry name" value="N-terminal domain of ligase-like"/>
    <property type="match status" value="1"/>
</dbReference>
<dbReference type="InterPro" id="IPR000873">
    <property type="entry name" value="AMP-dep_synth/lig_dom"/>
</dbReference>